<dbReference type="EC" id="2.4.99.28" evidence="16"/>
<dbReference type="InterPro" id="IPR013437">
    <property type="entry name" value="FtsW"/>
</dbReference>
<proteinExistence type="inferred from homology"/>
<keyword evidence="10 16" id="KW-1133">Transmembrane helix</keyword>
<evidence type="ECO:0000256" key="6">
    <source>
        <dbReference type="ARBA" id="ARBA00022679"/>
    </source>
</evidence>
<accession>A0A2Z6I7Z3</accession>
<evidence type="ECO:0000256" key="5">
    <source>
        <dbReference type="ARBA" id="ARBA00022676"/>
    </source>
</evidence>
<reference evidence="17 18" key="1">
    <citation type="journal article" date="2018" name="Int. J. Syst. Evol. Microbiol.">
        <title>Mesosutterella multiformis gen. nov., sp. nov., a member of the family Sutterellaceae and Sutterella megalosphaeroides sp. nov., isolated from human faeces.</title>
        <authorList>
            <person name="Sakamoto M."/>
            <person name="Ikeyama N."/>
            <person name="Kunihiro T."/>
            <person name="Iino T."/>
            <person name="Yuki M."/>
            <person name="Ohkuma M."/>
        </authorList>
    </citation>
    <scope>NUCLEOTIDE SEQUENCE [LARGE SCALE GENOMIC DNA]</scope>
    <source>
        <strain evidence="17 18">6FBBBH3</strain>
    </source>
</reference>
<sequence>MKKTLASIHPLKSRATNDWSLYDNTPVGPNWDVLVCVVALLAIGAVMVFSATTAFAESPRFSVESTTYLVRHLSSIAFATVCALVVYRIPMSFWFRWSVPIGVLAVLVLVAVFIPGFGKSVNGARRWITLGFMNLQVSEMVKVAALIFTAAFTVKKQDYMHSFLSGFFPMAAVMMLLSFLLIQQPDLGATVVIAAEIMGILFLGGLSINIFLAVLVIVCTFVGWMIYATPWRLGRFLAYLDPWSEEYVLGQAYQLSHSLIAFGRGELFGVGLGGSVEKLNYLPEAHTDFIMAVIAEETGFVGVILVLFLFYWLIRRAFEIGRQSIKLERAFQGLLAQGVGLWFGVQVIINIGVASGAFPTKGLTLPFVSFGGSALLSGLVAVALLLRVDKENKILMRGGQV</sequence>
<evidence type="ECO:0000256" key="4">
    <source>
        <dbReference type="ARBA" id="ARBA00022618"/>
    </source>
</evidence>
<dbReference type="UniPathway" id="UPA00219"/>
<evidence type="ECO:0000256" key="16">
    <source>
        <dbReference type="HAMAP-Rule" id="MF_00913"/>
    </source>
</evidence>
<keyword evidence="7 16" id="KW-0812">Transmembrane</keyword>
<evidence type="ECO:0000256" key="9">
    <source>
        <dbReference type="ARBA" id="ARBA00022984"/>
    </source>
</evidence>
<organism evidence="17 18">
    <name type="scientific">Sutterella megalosphaeroides</name>
    <dbReference type="NCBI Taxonomy" id="2494234"/>
    <lineage>
        <taxon>Bacteria</taxon>
        <taxon>Pseudomonadati</taxon>
        <taxon>Pseudomonadota</taxon>
        <taxon>Betaproteobacteria</taxon>
        <taxon>Burkholderiales</taxon>
        <taxon>Sutterellaceae</taxon>
        <taxon>Sutterella</taxon>
    </lineage>
</organism>
<protein>
    <recommendedName>
        <fullName evidence="16">Probable peptidoglycan glycosyltransferase FtsW</fullName>
        <shortName evidence="16">PGT</shortName>
        <ecNumber evidence="16">2.4.99.28</ecNumber>
    </recommendedName>
    <alternativeName>
        <fullName evidence="16">Cell division protein FtsW</fullName>
    </alternativeName>
    <alternativeName>
        <fullName evidence="16">Cell wall polymerase</fullName>
    </alternativeName>
    <alternativeName>
        <fullName evidence="16">Peptidoglycan polymerase</fullName>
        <shortName evidence="16">PG polymerase</shortName>
    </alternativeName>
</protein>
<feature type="transmembrane region" description="Helical" evidence="16">
    <location>
        <begin position="289"/>
        <end position="314"/>
    </location>
</feature>
<dbReference type="AlphaFoldDB" id="A0A2Z6I7Z3"/>
<keyword evidence="3 16" id="KW-1003">Cell membrane</keyword>
<keyword evidence="18" id="KW-1185">Reference proteome</keyword>
<evidence type="ECO:0000256" key="2">
    <source>
        <dbReference type="ARBA" id="ARBA00004752"/>
    </source>
</evidence>
<dbReference type="HAMAP" id="MF_00913">
    <property type="entry name" value="PGT_FtsW_proteobact"/>
    <property type="match status" value="1"/>
</dbReference>
<keyword evidence="5 16" id="KW-0328">Glycosyltransferase</keyword>
<dbReference type="Pfam" id="PF01098">
    <property type="entry name" value="FTSW_RODA_SPOVE"/>
    <property type="match status" value="1"/>
</dbReference>
<evidence type="ECO:0000256" key="12">
    <source>
        <dbReference type="ARBA" id="ARBA00023306"/>
    </source>
</evidence>
<dbReference type="GO" id="GO:0071555">
    <property type="term" value="P:cell wall organization"/>
    <property type="evidence" value="ECO:0007669"/>
    <property type="project" value="UniProtKB-KW"/>
</dbReference>
<keyword evidence="8 16" id="KW-0133">Cell shape</keyword>
<feature type="transmembrane region" description="Helical" evidence="16">
    <location>
        <begin position="364"/>
        <end position="386"/>
    </location>
</feature>
<evidence type="ECO:0000313" key="18">
    <source>
        <dbReference type="Proteomes" id="UP000271003"/>
    </source>
</evidence>
<keyword evidence="4 16" id="KW-0132">Cell division</keyword>
<keyword evidence="16" id="KW-0997">Cell inner membrane</keyword>
<dbReference type="NCBIfam" id="TIGR02614">
    <property type="entry name" value="ftsW"/>
    <property type="match status" value="1"/>
</dbReference>
<keyword evidence="6 16" id="KW-0808">Transferase</keyword>
<keyword evidence="12 16" id="KW-0131">Cell cycle</keyword>
<keyword evidence="11 16" id="KW-0472">Membrane</keyword>
<dbReference type="GO" id="GO:0008360">
    <property type="term" value="P:regulation of cell shape"/>
    <property type="evidence" value="ECO:0007669"/>
    <property type="project" value="UniProtKB-KW"/>
</dbReference>
<dbReference type="Proteomes" id="UP000271003">
    <property type="component" value="Chromosome"/>
</dbReference>
<evidence type="ECO:0000256" key="15">
    <source>
        <dbReference type="ARBA" id="ARBA00049902"/>
    </source>
</evidence>
<feature type="transmembrane region" description="Helical" evidence="16">
    <location>
        <begin position="68"/>
        <end position="87"/>
    </location>
</feature>
<evidence type="ECO:0000256" key="3">
    <source>
        <dbReference type="ARBA" id="ARBA00022475"/>
    </source>
</evidence>
<dbReference type="EMBL" id="AP018786">
    <property type="protein sequence ID" value="BBF22504.1"/>
    <property type="molecule type" value="Genomic_DNA"/>
</dbReference>
<dbReference type="PANTHER" id="PTHR30474:SF2">
    <property type="entry name" value="PEPTIDOGLYCAN GLYCOSYLTRANSFERASE FTSW-RELATED"/>
    <property type="match status" value="1"/>
</dbReference>
<feature type="transmembrane region" description="Helical" evidence="16">
    <location>
        <begin position="159"/>
        <end position="182"/>
    </location>
</feature>
<evidence type="ECO:0000256" key="1">
    <source>
        <dbReference type="ARBA" id="ARBA00004651"/>
    </source>
</evidence>
<dbReference type="GO" id="GO:0009252">
    <property type="term" value="P:peptidoglycan biosynthetic process"/>
    <property type="evidence" value="ECO:0007669"/>
    <property type="project" value="UniProtKB-UniRule"/>
</dbReference>
<gene>
    <name evidence="16 17" type="primary">ftsW</name>
    <name evidence="17" type="ORF">SUTMEG_03950</name>
</gene>
<evidence type="ECO:0000256" key="11">
    <source>
        <dbReference type="ARBA" id="ARBA00023136"/>
    </source>
</evidence>
<comment type="pathway">
    <text evidence="2 16">Cell wall biogenesis; peptidoglycan biosynthesis.</text>
</comment>
<name>A0A2Z6I7Z3_9BURK</name>
<evidence type="ECO:0000313" key="17">
    <source>
        <dbReference type="EMBL" id="BBF22504.1"/>
    </source>
</evidence>
<evidence type="ECO:0000256" key="10">
    <source>
        <dbReference type="ARBA" id="ARBA00022989"/>
    </source>
</evidence>
<keyword evidence="13 16" id="KW-0961">Cell wall biogenesis/degradation</keyword>
<comment type="similarity">
    <text evidence="14 16">Belongs to the SEDS family. FtsW subfamily.</text>
</comment>
<evidence type="ECO:0000256" key="13">
    <source>
        <dbReference type="ARBA" id="ARBA00023316"/>
    </source>
</evidence>
<evidence type="ECO:0000256" key="7">
    <source>
        <dbReference type="ARBA" id="ARBA00022692"/>
    </source>
</evidence>
<comment type="catalytic activity">
    <reaction evidence="15 16">
        <text>[GlcNAc-(1-&gt;4)-Mur2Ac(oyl-L-Ala-gamma-D-Glu-L-Lys-D-Ala-D-Ala)](n)-di-trans,octa-cis-undecaprenyl diphosphate + beta-D-GlcNAc-(1-&gt;4)-Mur2Ac(oyl-L-Ala-gamma-D-Glu-L-Lys-D-Ala-D-Ala)-di-trans,octa-cis-undecaprenyl diphosphate = [GlcNAc-(1-&gt;4)-Mur2Ac(oyl-L-Ala-gamma-D-Glu-L-Lys-D-Ala-D-Ala)](n+1)-di-trans,octa-cis-undecaprenyl diphosphate + di-trans,octa-cis-undecaprenyl diphosphate + H(+)</text>
        <dbReference type="Rhea" id="RHEA:23708"/>
        <dbReference type="Rhea" id="RHEA-COMP:9602"/>
        <dbReference type="Rhea" id="RHEA-COMP:9603"/>
        <dbReference type="ChEBI" id="CHEBI:15378"/>
        <dbReference type="ChEBI" id="CHEBI:58405"/>
        <dbReference type="ChEBI" id="CHEBI:60033"/>
        <dbReference type="ChEBI" id="CHEBI:78435"/>
        <dbReference type="EC" id="2.4.99.28"/>
    </reaction>
</comment>
<keyword evidence="9 16" id="KW-0573">Peptidoglycan synthesis</keyword>
<dbReference type="KEGG" id="sutt:SUTMEG_03950"/>
<dbReference type="PANTHER" id="PTHR30474">
    <property type="entry name" value="CELL CYCLE PROTEIN"/>
    <property type="match status" value="1"/>
</dbReference>
<dbReference type="InterPro" id="IPR001182">
    <property type="entry name" value="FtsW/RodA"/>
</dbReference>
<dbReference type="RefSeq" id="WP_232008814.1">
    <property type="nucleotide sequence ID" value="NZ_AP018786.1"/>
</dbReference>
<evidence type="ECO:0000256" key="8">
    <source>
        <dbReference type="ARBA" id="ARBA00022960"/>
    </source>
</evidence>
<feature type="transmembrane region" description="Helical" evidence="16">
    <location>
        <begin position="127"/>
        <end position="153"/>
    </location>
</feature>
<comment type="function">
    <text evidence="16">Peptidoglycan polymerase that is essential for cell division.</text>
</comment>
<dbReference type="GO" id="GO:0005886">
    <property type="term" value="C:plasma membrane"/>
    <property type="evidence" value="ECO:0007669"/>
    <property type="project" value="UniProtKB-SubCell"/>
</dbReference>
<feature type="transmembrane region" description="Helical" evidence="16">
    <location>
        <begin position="31"/>
        <end position="56"/>
    </location>
</feature>
<dbReference type="GO" id="GO:0015648">
    <property type="term" value="F:lipid-linked peptidoglycan transporter activity"/>
    <property type="evidence" value="ECO:0007669"/>
    <property type="project" value="TreeGrafter"/>
</dbReference>
<feature type="transmembrane region" description="Helical" evidence="16">
    <location>
        <begin position="93"/>
        <end position="115"/>
    </location>
</feature>
<feature type="transmembrane region" description="Helical" evidence="16">
    <location>
        <begin position="334"/>
        <end position="358"/>
    </location>
</feature>
<feature type="transmembrane region" description="Helical" evidence="16">
    <location>
        <begin position="194"/>
        <end position="227"/>
    </location>
</feature>
<comment type="subcellular location">
    <subcellularLocation>
        <location evidence="16">Cell inner membrane</location>
        <topology evidence="16">Multi-pass membrane protein</topology>
    </subcellularLocation>
    <subcellularLocation>
        <location evidence="1">Cell membrane</location>
        <topology evidence="1">Multi-pass membrane protein</topology>
    </subcellularLocation>
    <text evidence="16">Localizes to the division septum.</text>
</comment>
<dbReference type="GO" id="GO:0043093">
    <property type="term" value="P:FtsZ-dependent cytokinesis"/>
    <property type="evidence" value="ECO:0007669"/>
    <property type="project" value="UniProtKB-UniRule"/>
</dbReference>
<evidence type="ECO:0000256" key="14">
    <source>
        <dbReference type="ARBA" id="ARBA00038053"/>
    </source>
</evidence>
<dbReference type="GO" id="GO:0032153">
    <property type="term" value="C:cell division site"/>
    <property type="evidence" value="ECO:0007669"/>
    <property type="project" value="UniProtKB-UniRule"/>
</dbReference>
<dbReference type="GO" id="GO:0008955">
    <property type="term" value="F:peptidoglycan glycosyltransferase activity"/>
    <property type="evidence" value="ECO:0007669"/>
    <property type="project" value="UniProtKB-UniRule"/>
</dbReference>